<sequence length="44" mass="4118">MGSTAEDLKTAGDVQKVIAALGGTLVGVGAVVGLGLALTSFSAA</sequence>
<evidence type="ECO:0000313" key="2">
    <source>
        <dbReference type="EMBL" id="SDE33967.1"/>
    </source>
</evidence>
<dbReference type="Proteomes" id="UP000199417">
    <property type="component" value="Unassembled WGS sequence"/>
</dbReference>
<keyword evidence="1" id="KW-1133">Transmembrane helix</keyword>
<keyword evidence="1" id="KW-0812">Transmembrane</keyword>
<evidence type="ECO:0000313" key="3">
    <source>
        <dbReference type="Proteomes" id="UP000199417"/>
    </source>
</evidence>
<dbReference type="RefSeq" id="WP_255312537.1">
    <property type="nucleotide sequence ID" value="NZ_FNAB01000015.1"/>
</dbReference>
<gene>
    <name evidence="2" type="ORF">SAMN05444580_1155</name>
</gene>
<keyword evidence="1" id="KW-0472">Membrane</keyword>
<reference evidence="2 3" key="1">
    <citation type="submission" date="2016-10" db="EMBL/GenBank/DDBJ databases">
        <authorList>
            <person name="de Groot N.N."/>
        </authorList>
    </citation>
    <scope>NUCLEOTIDE SEQUENCE [LARGE SCALE GENOMIC DNA]</scope>
    <source>
        <strain evidence="2 3">JCM 11308</strain>
    </source>
</reference>
<keyword evidence="3" id="KW-1185">Reference proteome</keyword>
<accession>A0A1G7C3U1</accession>
<proteinExistence type="predicted"/>
<organism evidence="2 3">
    <name type="scientific">Rhodococcus tukisamuensis</name>
    <dbReference type="NCBI Taxonomy" id="168276"/>
    <lineage>
        <taxon>Bacteria</taxon>
        <taxon>Bacillati</taxon>
        <taxon>Actinomycetota</taxon>
        <taxon>Actinomycetes</taxon>
        <taxon>Mycobacteriales</taxon>
        <taxon>Nocardiaceae</taxon>
        <taxon>Rhodococcus</taxon>
    </lineage>
</organism>
<protein>
    <submittedName>
        <fullName evidence="2">Uncharacterized protein</fullName>
    </submittedName>
</protein>
<dbReference type="EMBL" id="FNAB01000015">
    <property type="protein sequence ID" value="SDE33967.1"/>
    <property type="molecule type" value="Genomic_DNA"/>
</dbReference>
<dbReference type="AlphaFoldDB" id="A0A1G7C3U1"/>
<name>A0A1G7C3U1_9NOCA</name>
<evidence type="ECO:0000256" key="1">
    <source>
        <dbReference type="SAM" id="Phobius"/>
    </source>
</evidence>
<feature type="transmembrane region" description="Helical" evidence="1">
    <location>
        <begin position="17"/>
        <end position="38"/>
    </location>
</feature>